<keyword evidence="1" id="KW-1277">Toxin-antitoxin system</keyword>
<evidence type="ECO:0000313" key="3">
    <source>
        <dbReference type="Proteomes" id="UP000198825"/>
    </source>
</evidence>
<evidence type="ECO:0000313" key="2">
    <source>
        <dbReference type="EMBL" id="SDV04519.1"/>
    </source>
</evidence>
<gene>
    <name evidence="2" type="ORF">SAMN04488544_3990</name>
</gene>
<evidence type="ECO:0000256" key="1">
    <source>
        <dbReference type="ARBA" id="ARBA00022649"/>
    </source>
</evidence>
<reference evidence="3" key="1">
    <citation type="submission" date="2016-10" db="EMBL/GenBank/DDBJ databases">
        <authorList>
            <person name="Varghese N."/>
            <person name="Submissions S."/>
        </authorList>
    </citation>
    <scope>NUCLEOTIDE SEQUENCE [LARGE SCALE GENOMIC DNA]</scope>
    <source>
        <strain evidence="3">DSM 21743</strain>
    </source>
</reference>
<evidence type="ECO:0008006" key="4">
    <source>
        <dbReference type="Google" id="ProtNLM"/>
    </source>
</evidence>
<proteinExistence type="predicted"/>
<dbReference type="Pfam" id="PF07704">
    <property type="entry name" value="PSK_trans_fac"/>
    <property type="match status" value="1"/>
</dbReference>
<dbReference type="STRING" id="546874.SAMN04488544_3990"/>
<dbReference type="AlphaFoldDB" id="A0A1H2NGB4"/>
<dbReference type="EMBL" id="LT629799">
    <property type="protein sequence ID" value="SDV04519.1"/>
    <property type="molecule type" value="Genomic_DNA"/>
</dbReference>
<protein>
    <recommendedName>
        <fullName evidence="4">Antitoxin VapB</fullName>
    </recommendedName>
</protein>
<sequence length="85" mass="9605">MDVSLNIKNEHVHDLVRQAAERTGLSQTSVVERAIEQLLASLDDDKEARRRSVDAILAEIRVQMRKPGPPLLTDDDLYDENGLPR</sequence>
<accession>A0A1H2NGB4</accession>
<dbReference type="InterPro" id="IPR011660">
    <property type="entry name" value="VapB-like"/>
</dbReference>
<dbReference type="Proteomes" id="UP000198825">
    <property type="component" value="Chromosome I"/>
</dbReference>
<name>A0A1H2NGB4_9ACTN</name>
<keyword evidence="3" id="KW-1185">Reference proteome</keyword>
<organism evidence="2 3">
    <name type="scientific">Microlunatus sagamiharensis</name>
    <dbReference type="NCBI Taxonomy" id="546874"/>
    <lineage>
        <taxon>Bacteria</taxon>
        <taxon>Bacillati</taxon>
        <taxon>Actinomycetota</taxon>
        <taxon>Actinomycetes</taxon>
        <taxon>Propionibacteriales</taxon>
        <taxon>Propionibacteriaceae</taxon>
        <taxon>Microlunatus</taxon>
    </lineage>
</organism>